<evidence type="ECO:0000259" key="5">
    <source>
        <dbReference type="PROSITE" id="PS51858"/>
    </source>
</evidence>
<dbReference type="InterPro" id="IPR042266">
    <property type="entry name" value="PPPDE_sf"/>
</dbReference>
<sequence length="336" mass="36785">MEPGCRMFVGRVALSLIRTRPVRAAPGGPDRSSSDADAVDIDRHRGAADGGQPSCRLSRGESLFRTPPHVLYCGDILAGDYPIHPSVRWLATMARVPVRLNVYDMYWLNDYASNIGFGIFHSGIEVYGVEYAYGGHPYAFSGVFENSPQDAEELGENFKFKQSIVIGETAITAAGVRELIKSLGQEYRGDRYHLISRNCNHFSAVLAKALTGNDIPTWINRLANLSGSIPFLERCLPQEWLTPVALQQSLEDQRNAEQSKQNSAEAQKRLSIDSAEDALDAKLNDSRATVVSARGFTCNDNSSPPSSGIPSRSGSPPSIQRIWAQIKSTMAGDIRP</sequence>
<evidence type="ECO:0000313" key="6">
    <source>
        <dbReference type="EMBL" id="KAK6754603.1"/>
    </source>
</evidence>
<feature type="domain" description="PPPDE" evidence="5">
    <location>
        <begin position="96"/>
        <end position="240"/>
    </location>
</feature>
<dbReference type="SMART" id="SM01179">
    <property type="entry name" value="DUF862"/>
    <property type="match status" value="1"/>
</dbReference>
<organism evidence="6 7">
    <name type="scientific">Necator americanus</name>
    <name type="common">Human hookworm</name>
    <dbReference type="NCBI Taxonomy" id="51031"/>
    <lineage>
        <taxon>Eukaryota</taxon>
        <taxon>Metazoa</taxon>
        <taxon>Ecdysozoa</taxon>
        <taxon>Nematoda</taxon>
        <taxon>Chromadorea</taxon>
        <taxon>Rhabditida</taxon>
        <taxon>Rhabditina</taxon>
        <taxon>Rhabditomorpha</taxon>
        <taxon>Strongyloidea</taxon>
        <taxon>Ancylostomatidae</taxon>
        <taxon>Bunostominae</taxon>
        <taxon>Necator</taxon>
    </lineage>
</organism>
<dbReference type="InterPro" id="IPR008580">
    <property type="entry name" value="PPPDE_dom"/>
</dbReference>
<keyword evidence="7" id="KW-1185">Reference proteome</keyword>
<dbReference type="PROSITE" id="PS51858">
    <property type="entry name" value="PPPDE"/>
    <property type="match status" value="1"/>
</dbReference>
<comment type="caution">
    <text evidence="6">The sequence shown here is derived from an EMBL/GenBank/DDBJ whole genome shotgun (WGS) entry which is preliminary data.</text>
</comment>
<protein>
    <recommendedName>
        <fullName evidence="5">PPPDE domain-containing protein</fullName>
    </recommendedName>
</protein>
<dbReference type="PANTHER" id="PTHR12378:SF80">
    <property type="entry name" value="IP06716P-RELATED"/>
    <property type="match status" value="1"/>
</dbReference>
<dbReference type="Proteomes" id="UP001303046">
    <property type="component" value="Unassembled WGS sequence"/>
</dbReference>
<proteinExistence type="inferred from homology"/>
<name>A0ABR1DW05_NECAM</name>
<reference evidence="6 7" key="1">
    <citation type="submission" date="2023-08" db="EMBL/GenBank/DDBJ databases">
        <title>A Necator americanus chromosomal reference genome.</title>
        <authorList>
            <person name="Ilik V."/>
            <person name="Petrzelkova K.J."/>
            <person name="Pardy F."/>
            <person name="Fuh T."/>
            <person name="Niatou-Singa F.S."/>
            <person name="Gouil Q."/>
            <person name="Baker L."/>
            <person name="Ritchie M.E."/>
            <person name="Jex A.R."/>
            <person name="Gazzola D."/>
            <person name="Li H."/>
            <person name="Toshio Fujiwara R."/>
            <person name="Zhan B."/>
            <person name="Aroian R.V."/>
            <person name="Pafco B."/>
            <person name="Schwarz E.M."/>
        </authorList>
    </citation>
    <scope>NUCLEOTIDE SEQUENCE [LARGE SCALE GENOMIC DNA]</scope>
    <source>
        <strain evidence="6 7">Aroian</strain>
        <tissue evidence="6">Whole animal</tissue>
    </source>
</reference>
<evidence type="ECO:0000313" key="7">
    <source>
        <dbReference type="Proteomes" id="UP001303046"/>
    </source>
</evidence>
<evidence type="ECO:0000256" key="2">
    <source>
        <dbReference type="ARBA" id="ARBA00022670"/>
    </source>
</evidence>
<evidence type="ECO:0000256" key="1">
    <source>
        <dbReference type="ARBA" id="ARBA00008140"/>
    </source>
</evidence>
<gene>
    <name evidence="6" type="primary">Necator_chrV.g18332</name>
    <name evidence="6" type="ORF">RB195_013541</name>
</gene>
<dbReference type="EMBL" id="JAVFWL010000005">
    <property type="protein sequence ID" value="KAK6754603.1"/>
    <property type="molecule type" value="Genomic_DNA"/>
</dbReference>
<feature type="region of interest" description="Disordered" evidence="4">
    <location>
        <begin position="295"/>
        <end position="319"/>
    </location>
</feature>
<comment type="similarity">
    <text evidence="1">Belongs to the DeSI family.</text>
</comment>
<dbReference type="PANTHER" id="PTHR12378">
    <property type="entry name" value="DESUMOYLATING ISOPEPTIDASE"/>
    <property type="match status" value="1"/>
</dbReference>
<evidence type="ECO:0000256" key="4">
    <source>
        <dbReference type="SAM" id="MobiDB-lite"/>
    </source>
</evidence>
<evidence type="ECO:0000256" key="3">
    <source>
        <dbReference type="ARBA" id="ARBA00022801"/>
    </source>
</evidence>
<keyword evidence="2" id="KW-0645">Protease</keyword>
<accession>A0ABR1DW05</accession>
<feature type="compositionally biased region" description="Low complexity" evidence="4">
    <location>
        <begin position="302"/>
        <end position="319"/>
    </location>
</feature>
<keyword evidence="3" id="KW-0378">Hydrolase</keyword>
<dbReference type="Gene3D" id="3.90.1720.30">
    <property type="entry name" value="PPPDE domains"/>
    <property type="match status" value="1"/>
</dbReference>
<dbReference type="Pfam" id="PF05903">
    <property type="entry name" value="Peptidase_C97"/>
    <property type="match status" value="1"/>
</dbReference>